<evidence type="ECO:0000256" key="1">
    <source>
        <dbReference type="SAM" id="Phobius"/>
    </source>
</evidence>
<evidence type="ECO:0008006" key="4">
    <source>
        <dbReference type="Google" id="ProtNLM"/>
    </source>
</evidence>
<protein>
    <recommendedName>
        <fullName evidence="4">Family 2 glycosyl transferase</fullName>
    </recommendedName>
</protein>
<dbReference type="AlphaFoldDB" id="A0A265E449"/>
<keyword evidence="1" id="KW-0472">Membrane</keyword>
<evidence type="ECO:0000313" key="3">
    <source>
        <dbReference type="Proteomes" id="UP000216682"/>
    </source>
</evidence>
<dbReference type="EMBL" id="NPEZ01000007">
    <property type="protein sequence ID" value="OZT76310.1"/>
    <property type="molecule type" value="Genomic_DNA"/>
</dbReference>
<dbReference type="RefSeq" id="WP_094907226.1">
    <property type="nucleotide sequence ID" value="NZ_NPEZ01000007.1"/>
</dbReference>
<accession>A0A265E449</accession>
<sequence>MKRYIIVTLLSIILGGVILYLYGSQGGKGAHEMQPARIAADHFEVQTTEGWQEITIKGVNMGMAKPGHFPGEAAITEEEYYRWFEQIGEMNANTIRVYTLHPPDFYDALHRYNKVHEPLYIMHGMWADERKMHEGKDAYQESLNMEFDRDIKNVVDAVHGKGNVEPEPGKASGKYTKDISPYVIGWILGVEWYPPFVVGTNESHGDIGQYDGTYYRTEGASAFEHWLAQKMDFVSKYESDNYGTLRPMSFTNWVTTDILDHPSDSSDMEDLVSVDPNVIYAKGEMEGVGQYASYHIYPYYPDFLNYDEKYVEFLDHRGERNNYAGYLNEMEGTHRLPIVVAEFGLPASRGLTHRNPFGFNQGFHSEEDQGEMTASLYEDIIHAGMMGGILFTWQDEWFKRTWNTMDYDNPDRRPFWSNAQTNEQQFGLLSFDTHKIRIDGDPSDWHRKPLYEGEGDLKSLSVDHDERYLYLKVEHVPGAVDEIEIPLDIVPGQGNKGIDGNVVSESAVDFIVRINGDGSRVVVDDYYDFFNLQYGHTLGMIEVEGAPAKDSGEFNKIHLALNKEHHLPDRGETVPFEYYETGKLREGNGDPEAADYDSLADYRWLRDEGVMEVRLPWQLIGARDPSRHEFIGDIVEDGLEASVSIEGIGVGVIASRHDSVFESLPLMEGETLPTLQRYEWEGWDLPESKERLKSSYPIVKETFSKY</sequence>
<keyword evidence="1" id="KW-0812">Transmembrane</keyword>
<dbReference type="SUPFAM" id="SSF51445">
    <property type="entry name" value="(Trans)glycosidases"/>
    <property type="match status" value="1"/>
</dbReference>
<dbReference type="Proteomes" id="UP000216682">
    <property type="component" value="Unassembled WGS sequence"/>
</dbReference>
<reference evidence="2 3" key="1">
    <citation type="submission" date="2017-07" db="EMBL/GenBank/DDBJ databases">
        <title>Shotgun whole genome sequences of three halophilic bacterial isolates.</title>
        <authorList>
            <person name="Pozzo T."/>
            <person name="Higdon S.M."/>
            <person name="Quillaguaman J."/>
        </authorList>
    </citation>
    <scope>NUCLEOTIDE SEQUENCE [LARGE SCALE GENOMIC DNA]</scope>
    <source>
        <strain evidence="2 3">BU-1</strain>
    </source>
</reference>
<feature type="transmembrane region" description="Helical" evidence="1">
    <location>
        <begin position="5"/>
        <end position="23"/>
    </location>
</feature>
<name>A0A265E449_9STAP</name>
<gene>
    <name evidence="2" type="ORF">CFN03_11840</name>
</gene>
<dbReference type="InterPro" id="IPR017853">
    <property type="entry name" value="GH"/>
</dbReference>
<dbReference type="Gene3D" id="3.20.20.80">
    <property type="entry name" value="Glycosidases"/>
    <property type="match status" value="2"/>
</dbReference>
<evidence type="ECO:0000313" key="2">
    <source>
        <dbReference type="EMBL" id="OZT76310.1"/>
    </source>
</evidence>
<organism evidence="2 3">
    <name type="scientific">Salinicoccus roseus</name>
    <dbReference type="NCBI Taxonomy" id="45670"/>
    <lineage>
        <taxon>Bacteria</taxon>
        <taxon>Bacillati</taxon>
        <taxon>Bacillota</taxon>
        <taxon>Bacilli</taxon>
        <taxon>Bacillales</taxon>
        <taxon>Staphylococcaceae</taxon>
        <taxon>Salinicoccus</taxon>
    </lineage>
</organism>
<proteinExistence type="predicted"/>
<comment type="caution">
    <text evidence="2">The sequence shown here is derived from an EMBL/GenBank/DDBJ whole genome shotgun (WGS) entry which is preliminary data.</text>
</comment>
<keyword evidence="1" id="KW-1133">Transmembrane helix</keyword>